<dbReference type="InterPro" id="IPR038731">
    <property type="entry name" value="RgtA/B/C-like"/>
</dbReference>
<feature type="transmembrane region" description="Helical" evidence="8">
    <location>
        <begin position="206"/>
        <end position="223"/>
    </location>
</feature>
<sequence>MKRRLVNLFINPLFLTAAVYLVTVFLVSPWGNFAVNDDWDFYTHVRNFMEGDFTKNSLIDSSFVLQGLMGAGWAKIFGLNFTSLKVLTISFTLLMLLGIYKILLQQKVLRAYQFLILFAIAFNPFVYMSSLTFMTENYFLAFLIWSIYFYLCYLEDGKSRSLFLAVLIGGLSILIRQFGFVVFAAYVLTYLALLFSKRGAFRFRQLLLILTPFIIFSLINFLWPQYRGSNETQVQRLNQLFVDAKDLSSVGLRALWALPYIGLSLLPLLVNYLSSRQKEIRFVVLAGAAVLAYQIFRLDIFPMGNVLYVEGLLSKTDFIRSTHLFDNVLFKILLSFIISTSIFTFLLFGFNKAAELAGALKSKRFLIDARYLFLTLLVLGMYCAVALMKGSFDRYYINTIVLLILLSGISFSASKIKVSKIAAVLACLLLFLITFLLNFDYFRTNKLKWSHAERLKEERVLKYSIFLSGTYDKFNSVFYKRNSDKIERAQPKGLTYECYVQTDYESPPNPLLNYLKRFEKKQIVSKYFKNPGIYENLTSPEYRPVSRDLAKIVYKEEYLSPIYNLVGKKVYVVTYCNPRHVS</sequence>
<feature type="transmembrane region" description="Helical" evidence="8">
    <location>
        <begin position="162"/>
        <end position="194"/>
    </location>
</feature>
<comment type="subcellular location">
    <subcellularLocation>
        <location evidence="1">Cell membrane</location>
        <topology evidence="1">Multi-pass membrane protein</topology>
    </subcellularLocation>
</comment>
<feature type="transmembrane region" description="Helical" evidence="8">
    <location>
        <begin position="250"/>
        <end position="270"/>
    </location>
</feature>
<keyword evidence="3" id="KW-0328">Glycosyltransferase</keyword>
<feature type="transmembrane region" description="Helical" evidence="8">
    <location>
        <begin position="12"/>
        <end position="33"/>
    </location>
</feature>
<proteinExistence type="predicted"/>
<evidence type="ECO:0000256" key="7">
    <source>
        <dbReference type="ARBA" id="ARBA00023136"/>
    </source>
</evidence>
<dbReference type="GO" id="GO:0016763">
    <property type="term" value="F:pentosyltransferase activity"/>
    <property type="evidence" value="ECO:0007669"/>
    <property type="project" value="TreeGrafter"/>
</dbReference>
<accession>A0A1F4URI9</accession>
<keyword evidence="4" id="KW-0808">Transferase</keyword>
<evidence type="ECO:0000256" key="2">
    <source>
        <dbReference type="ARBA" id="ARBA00022475"/>
    </source>
</evidence>
<reference evidence="10 11" key="1">
    <citation type="journal article" date="2016" name="Nat. Commun.">
        <title>Thousands of microbial genomes shed light on interconnected biogeochemical processes in an aquifer system.</title>
        <authorList>
            <person name="Anantharaman K."/>
            <person name="Brown C.T."/>
            <person name="Hug L.A."/>
            <person name="Sharon I."/>
            <person name="Castelle C.J."/>
            <person name="Probst A.J."/>
            <person name="Thomas B.C."/>
            <person name="Singh A."/>
            <person name="Wilkins M.J."/>
            <person name="Karaoz U."/>
            <person name="Brodie E.L."/>
            <person name="Williams K.H."/>
            <person name="Hubbard S.S."/>
            <person name="Banfield J.F."/>
        </authorList>
    </citation>
    <scope>NUCLEOTIDE SEQUENCE [LARGE SCALE GENOMIC DNA]</scope>
</reference>
<feature type="transmembrane region" description="Helical" evidence="8">
    <location>
        <begin position="421"/>
        <end position="439"/>
    </location>
</feature>
<keyword evidence="6 8" id="KW-1133">Transmembrane helix</keyword>
<evidence type="ECO:0000313" key="11">
    <source>
        <dbReference type="Proteomes" id="UP000176608"/>
    </source>
</evidence>
<dbReference type="PANTHER" id="PTHR33908:SF11">
    <property type="entry name" value="MEMBRANE PROTEIN"/>
    <property type="match status" value="1"/>
</dbReference>
<evidence type="ECO:0000313" key="10">
    <source>
        <dbReference type="EMBL" id="OGC47575.1"/>
    </source>
</evidence>
<dbReference type="EMBL" id="MEVA01000006">
    <property type="protein sequence ID" value="OGC47575.1"/>
    <property type="molecule type" value="Genomic_DNA"/>
</dbReference>
<dbReference type="STRING" id="1802617.A2886_02190"/>
<organism evidence="10 11">
    <name type="scientific">candidate division WWE3 bacterium RIFCSPHIGHO2_01_FULL_42_13</name>
    <dbReference type="NCBI Taxonomy" id="1802617"/>
    <lineage>
        <taxon>Bacteria</taxon>
        <taxon>Katanobacteria</taxon>
    </lineage>
</organism>
<evidence type="ECO:0000256" key="3">
    <source>
        <dbReference type="ARBA" id="ARBA00022676"/>
    </source>
</evidence>
<gene>
    <name evidence="10" type="ORF">A2886_02190</name>
</gene>
<evidence type="ECO:0000259" key="9">
    <source>
        <dbReference type="Pfam" id="PF13231"/>
    </source>
</evidence>
<feature type="transmembrane region" description="Helical" evidence="8">
    <location>
        <begin position="282"/>
        <end position="308"/>
    </location>
</feature>
<evidence type="ECO:0000256" key="1">
    <source>
        <dbReference type="ARBA" id="ARBA00004651"/>
    </source>
</evidence>
<keyword evidence="7 8" id="KW-0472">Membrane</keyword>
<evidence type="ECO:0000256" key="4">
    <source>
        <dbReference type="ARBA" id="ARBA00022679"/>
    </source>
</evidence>
<feature type="transmembrane region" description="Helical" evidence="8">
    <location>
        <begin position="395"/>
        <end position="414"/>
    </location>
</feature>
<feature type="transmembrane region" description="Helical" evidence="8">
    <location>
        <begin position="109"/>
        <end position="126"/>
    </location>
</feature>
<evidence type="ECO:0000256" key="8">
    <source>
        <dbReference type="SAM" id="Phobius"/>
    </source>
</evidence>
<dbReference type="Pfam" id="PF13231">
    <property type="entry name" value="PMT_2"/>
    <property type="match status" value="1"/>
</dbReference>
<evidence type="ECO:0000256" key="6">
    <source>
        <dbReference type="ARBA" id="ARBA00022989"/>
    </source>
</evidence>
<feature type="transmembrane region" description="Helical" evidence="8">
    <location>
        <begin position="86"/>
        <end position="103"/>
    </location>
</feature>
<dbReference type="Proteomes" id="UP000176608">
    <property type="component" value="Unassembled WGS sequence"/>
</dbReference>
<protein>
    <recommendedName>
        <fullName evidence="9">Glycosyltransferase RgtA/B/C/D-like domain-containing protein</fullName>
    </recommendedName>
</protein>
<keyword evidence="5 8" id="KW-0812">Transmembrane</keyword>
<feature type="transmembrane region" description="Helical" evidence="8">
    <location>
        <begin position="138"/>
        <end position="156"/>
    </location>
</feature>
<dbReference type="InterPro" id="IPR050297">
    <property type="entry name" value="LipidA_mod_glycosyltrf_83"/>
</dbReference>
<dbReference type="GO" id="GO:0009103">
    <property type="term" value="P:lipopolysaccharide biosynthetic process"/>
    <property type="evidence" value="ECO:0007669"/>
    <property type="project" value="UniProtKB-ARBA"/>
</dbReference>
<dbReference type="PANTHER" id="PTHR33908">
    <property type="entry name" value="MANNOSYLTRANSFERASE YKCB-RELATED"/>
    <property type="match status" value="1"/>
</dbReference>
<name>A0A1F4URI9_UNCKA</name>
<dbReference type="GO" id="GO:0005886">
    <property type="term" value="C:plasma membrane"/>
    <property type="evidence" value="ECO:0007669"/>
    <property type="project" value="UniProtKB-SubCell"/>
</dbReference>
<feature type="transmembrane region" description="Helical" evidence="8">
    <location>
        <begin position="53"/>
        <end position="74"/>
    </location>
</feature>
<dbReference type="AlphaFoldDB" id="A0A1F4URI9"/>
<keyword evidence="2" id="KW-1003">Cell membrane</keyword>
<evidence type="ECO:0000256" key="5">
    <source>
        <dbReference type="ARBA" id="ARBA00022692"/>
    </source>
</evidence>
<feature type="domain" description="Glycosyltransferase RgtA/B/C/D-like" evidence="9">
    <location>
        <begin position="72"/>
        <end position="218"/>
    </location>
</feature>
<feature type="transmembrane region" description="Helical" evidence="8">
    <location>
        <begin position="328"/>
        <end position="350"/>
    </location>
</feature>
<feature type="transmembrane region" description="Helical" evidence="8">
    <location>
        <begin position="371"/>
        <end position="389"/>
    </location>
</feature>
<comment type="caution">
    <text evidence="10">The sequence shown here is derived from an EMBL/GenBank/DDBJ whole genome shotgun (WGS) entry which is preliminary data.</text>
</comment>